<feature type="compositionally biased region" description="Basic and acidic residues" evidence="1">
    <location>
        <begin position="107"/>
        <end position="117"/>
    </location>
</feature>
<keyword evidence="4" id="KW-0548">Nucleotidyltransferase</keyword>
<dbReference type="SUPFAM" id="SSF56672">
    <property type="entry name" value="DNA/RNA polymerases"/>
    <property type="match status" value="1"/>
</dbReference>
<evidence type="ECO:0000313" key="5">
    <source>
        <dbReference type="Proteomes" id="UP001152797"/>
    </source>
</evidence>
<keyword evidence="4" id="KW-0808">Transferase</keyword>
<keyword evidence="5" id="KW-1185">Reference proteome</keyword>
<dbReference type="InterPro" id="IPR052055">
    <property type="entry name" value="Hepadnavirus_pol/RT"/>
</dbReference>
<reference evidence="3" key="2">
    <citation type="submission" date="2024-04" db="EMBL/GenBank/DDBJ databases">
        <authorList>
            <person name="Chen Y."/>
            <person name="Shah S."/>
            <person name="Dougan E. K."/>
            <person name="Thang M."/>
            <person name="Chan C."/>
        </authorList>
    </citation>
    <scope>NUCLEOTIDE SEQUENCE [LARGE SCALE GENOMIC DNA]</scope>
</reference>
<reference evidence="2" key="1">
    <citation type="submission" date="2022-10" db="EMBL/GenBank/DDBJ databases">
        <authorList>
            <person name="Chen Y."/>
            <person name="Dougan E. K."/>
            <person name="Chan C."/>
            <person name="Rhodes N."/>
            <person name="Thang M."/>
        </authorList>
    </citation>
    <scope>NUCLEOTIDE SEQUENCE</scope>
</reference>
<dbReference type="InterPro" id="IPR043502">
    <property type="entry name" value="DNA/RNA_pol_sf"/>
</dbReference>
<dbReference type="EMBL" id="CAMXCT030003025">
    <property type="protein sequence ID" value="CAL4789342.1"/>
    <property type="molecule type" value="Genomic_DNA"/>
</dbReference>
<dbReference type="PANTHER" id="PTHR33050:SF7">
    <property type="entry name" value="RIBONUCLEASE H"/>
    <property type="match status" value="1"/>
</dbReference>
<evidence type="ECO:0000256" key="1">
    <source>
        <dbReference type="SAM" id="MobiDB-lite"/>
    </source>
</evidence>
<dbReference type="AlphaFoldDB" id="A0A9P1D2F7"/>
<gene>
    <name evidence="2" type="ORF">C1SCF055_LOCUS28017</name>
</gene>
<dbReference type="PANTHER" id="PTHR33050">
    <property type="entry name" value="REVERSE TRANSCRIPTASE DOMAIN-CONTAINING PROTEIN"/>
    <property type="match status" value="1"/>
</dbReference>
<proteinExistence type="predicted"/>
<evidence type="ECO:0000313" key="3">
    <source>
        <dbReference type="EMBL" id="CAL1155405.1"/>
    </source>
</evidence>
<dbReference type="EMBL" id="CAMXCT020003025">
    <property type="protein sequence ID" value="CAL1155405.1"/>
    <property type="molecule type" value="Genomic_DNA"/>
</dbReference>
<sequence length="913" mass="101575">MSVLDSKAAFADRLKQLGIQDALKGELQDRGFETFGSLAFAVSTTPQQITDAVLEAWLLKVTTRDLSPYQTSCVRRLVVESHALALNDLQRKVDQPSDPQLAARKLPVAERQSRQTEQEQSSFLDQTRGLHFQSTGNPVTQERPHLKISSKTMNSTCTISSELDLRNAFQRRSLAMDLAKLCSFTEIERWIQHLFLSHERAQPSGFASVTLQQIIECDKQMFIRASNALIGSLQAEPGVAVTPLDKELATLRTSPELMPYLMPMPMKSMPKAGAVDDNAPDAGMSNTSNPAASSAVQQTNGSWTFDTAAEAAYPELLTRRVAMAVKTFLCNDKKILLWEKLLELNNYDDMEVVHFMKEGVPLVGTHDHPSSYAMKLKLASTTEESAVPSRLALEMRRPQTDSPGFAEHLEPTAQEEVDLDFLEGRFHSAEEVTNLLGHSKWRIMRRFVIEQGAKLRPIDDGLEAQLNSAYTSTIRLDLQDADYVVAMALKLGKHKGLNWVGKTLDLSKAYKQLPIKPGHRDLAVVFFRDSQGKPRYYVPNALMFGSTAAVYAFNRVSRSIWFLVNVVLKVPSAVYFDDYPMFSPEGSSQDTDALVSDFLDLLGWRHDRTGPKGKPFSPSFDVLGMTLDLSNLESKGHLTLKNKEGRVEKIAAKVLQVQQSGQMSLPEAQEIHGLLNFATGYFAGRSLRYSCFKIFSVVGKDQSIAEPTQDWCCDVLVLLENTKPRTIPVAINSKTILIFTDGSWEDGFGGLGAVLLDESSGSRVVVQDQVPEGLLSLWKGLVGDQLICQIELLAMVLVRWQWKHELHNRKVLLFVDNNSARGGTVKGRSSSPTMDDLIKAFYSIEVHLPSFWWIERVPSKSNPADEPSRMEGRAAADRWGATFVNGFSCLDTVSTWLSQAAANRKDPKQKGPV</sequence>
<dbReference type="GO" id="GO:0003964">
    <property type="term" value="F:RNA-directed DNA polymerase activity"/>
    <property type="evidence" value="ECO:0007669"/>
    <property type="project" value="UniProtKB-KW"/>
</dbReference>
<feature type="region of interest" description="Disordered" evidence="1">
    <location>
        <begin position="107"/>
        <end position="127"/>
    </location>
</feature>
<protein>
    <submittedName>
        <fullName evidence="4">Reverse transcriptase domain-containing protein</fullName>
    </submittedName>
</protein>
<keyword evidence="4" id="KW-0695">RNA-directed DNA polymerase</keyword>
<name>A0A9P1D2F7_9DINO</name>
<dbReference type="EMBL" id="CAMXCT010003025">
    <property type="protein sequence ID" value="CAI4002030.1"/>
    <property type="molecule type" value="Genomic_DNA"/>
</dbReference>
<accession>A0A9P1D2F7</accession>
<evidence type="ECO:0000313" key="4">
    <source>
        <dbReference type="EMBL" id="CAL4789342.1"/>
    </source>
</evidence>
<evidence type="ECO:0000313" key="2">
    <source>
        <dbReference type="EMBL" id="CAI4002030.1"/>
    </source>
</evidence>
<organism evidence="2">
    <name type="scientific">Cladocopium goreaui</name>
    <dbReference type="NCBI Taxonomy" id="2562237"/>
    <lineage>
        <taxon>Eukaryota</taxon>
        <taxon>Sar</taxon>
        <taxon>Alveolata</taxon>
        <taxon>Dinophyceae</taxon>
        <taxon>Suessiales</taxon>
        <taxon>Symbiodiniaceae</taxon>
        <taxon>Cladocopium</taxon>
    </lineage>
</organism>
<comment type="caution">
    <text evidence="2">The sequence shown here is derived from an EMBL/GenBank/DDBJ whole genome shotgun (WGS) entry which is preliminary data.</text>
</comment>
<dbReference type="OrthoDB" id="444683at2759"/>
<dbReference type="Proteomes" id="UP001152797">
    <property type="component" value="Unassembled WGS sequence"/>
</dbReference>